<dbReference type="InterPro" id="IPR012677">
    <property type="entry name" value="Nucleotide-bd_a/b_plait_sf"/>
</dbReference>
<keyword evidence="3 5" id="KW-0694">RNA-binding</keyword>
<organism evidence="8 9">
    <name type="scientific">Teladorsagia circumcincta</name>
    <name type="common">Brown stomach worm</name>
    <name type="synonym">Ostertagia circumcincta</name>
    <dbReference type="NCBI Taxonomy" id="45464"/>
    <lineage>
        <taxon>Eukaryota</taxon>
        <taxon>Metazoa</taxon>
        <taxon>Ecdysozoa</taxon>
        <taxon>Nematoda</taxon>
        <taxon>Chromadorea</taxon>
        <taxon>Rhabditida</taxon>
        <taxon>Rhabditina</taxon>
        <taxon>Rhabditomorpha</taxon>
        <taxon>Strongyloidea</taxon>
        <taxon>Trichostrongylidae</taxon>
        <taxon>Teladorsagia</taxon>
    </lineage>
</organism>
<dbReference type="PROSITE" id="PS50102">
    <property type="entry name" value="RRM"/>
    <property type="match status" value="1"/>
</dbReference>
<dbReference type="InterPro" id="IPR051945">
    <property type="entry name" value="RRM_MRD1_RNA_proc_ribogen"/>
</dbReference>
<evidence type="ECO:0000256" key="1">
    <source>
        <dbReference type="ARBA" id="ARBA00004123"/>
    </source>
</evidence>
<proteinExistence type="predicted"/>
<gene>
    <name evidence="8" type="ORF">TELCIR_19191</name>
</gene>
<dbReference type="CDD" id="cd12317">
    <property type="entry name" value="RRM4_RBM19_RRM3_MRD1"/>
    <property type="match status" value="1"/>
</dbReference>
<evidence type="ECO:0000256" key="4">
    <source>
        <dbReference type="ARBA" id="ARBA00023242"/>
    </source>
</evidence>
<keyword evidence="4" id="KW-0539">Nucleus</keyword>
<dbReference type="Pfam" id="PF00076">
    <property type="entry name" value="RRM_1"/>
    <property type="match status" value="1"/>
</dbReference>
<evidence type="ECO:0000313" key="8">
    <source>
        <dbReference type="EMBL" id="PIO59348.1"/>
    </source>
</evidence>
<dbReference type="InterPro" id="IPR000504">
    <property type="entry name" value="RRM_dom"/>
</dbReference>
<evidence type="ECO:0000313" key="9">
    <source>
        <dbReference type="Proteomes" id="UP000230423"/>
    </source>
</evidence>
<feature type="domain" description="RRM" evidence="7">
    <location>
        <begin position="95"/>
        <end position="168"/>
    </location>
</feature>
<dbReference type="InterPro" id="IPR035979">
    <property type="entry name" value="RBD_domain_sf"/>
</dbReference>
<dbReference type="OrthoDB" id="439639at2759"/>
<reference evidence="8 9" key="1">
    <citation type="submission" date="2015-09" db="EMBL/GenBank/DDBJ databases">
        <title>Draft genome of the parasitic nematode Teladorsagia circumcincta isolate WARC Sus (inbred).</title>
        <authorList>
            <person name="Mitreva M."/>
        </authorList>
    </citation>
    <scope>NUCLEOTIDE SEQUENCE [LARGE SCALE GENOMIC DNA]</scope>
    <source>
        <strain evidence="8 9">S</strain>
    </source>
</reference>
<comment type="subcellular location">
    <subcellularLocation>
        <location evidence="1">Nucleus</location>
    </subcellularLocation>
</comment>
<accession>A0A2G9TN69</accession>
<feature type="region of interest" description="Disordered" evidence="6">
    <location>
        <begin position="1"/>
        <end position="28"/>
    </location>
</feature>
<sequence>MMHIIPGSEKREKKEEIPGSSEKTSYKKEKMSKLKANAAKHLSGFTVVEEFVGFSAGVRLALAETRLVRETREFFLANGVCLDAFSRPAAKRSNTVIIAKNLPAGVQEEELKRMFGKFGEVDKVLMPPEGGISAIVVMSNVVDAKKAFQALAYSRFRTQPLYLEWAPGDVFGETSAENKVLEAEDAPAENNEVKSEKKKKNKREMTYEEKKAEKRKRRGLDTEVPEENVKEVQSTSKEHSGDEKVKTEEEATGPTQEPTKDGKETEEEIIEPGSTVFVKNLSFDTTDENLDKFFR</sequence>
<dbReference type="Proteomes" id="UP000230423">
    <property type="component" value="Unassembled WGS sequence"/>
</dbReference>
<evidence type="ECO:0000256" key="3">
    <source>
        <dbReference type="ARBA" id="ARBA00022884"/>
    </source>
</evidence>
<dbReference type="Gene3D" id="3.30.70.330">
    <property type="match status" value="2"/>
</dbReference>
<keyword evidence="9" id="KW-1185">Reference proteome</keyword>
<feature type="compositionally biased region" description="Basic and acidic residues" evidence="6">
    <location>
        <begin position="203"/>
        <end position="212"/>
    </location>
</feature>
<dbReference type="GO" id="GO:0003729">
    <property type="term" value="F:mRNA binding"/>
    <property type="evidence" value="ECO:0007669"/>
    <property type="project" value="TreeGrafter"/>
</dbReference>
<dbReference type="GO" id="GO:0005730">
    <property type="term" value="C:nucleolus"/>
    <property type="evidence" value="ECO:0007669"/>
    <property type="project" value="TreeGrafter"/>
</dbReference>
<feature type="region of interest" description="Disordered" evidence="6">
    <location>
        <begin position="181"/>
        <end position="277"/>
    </location>
</feature>
<evidence type="ECO:0000259" key="7">
    <source>
        <dbReference type="PROSITE" id="PS50102"/>
    </source>
</evidence>
<feature type="compositionally biased region" description="Basic and acidic residues" evidence="6">
    <location>
        <begin position="8"/>
        <end position="17"/>
    </location>
</feature>
<protein>
    <recommendedName>
        <fullName evidence="7">RRM domain-containing protein</fullName>
    </recommendedName>
</protein>
<dbReference type="PANTHER" id="PTHR48039:SF5">
    <property type="entry name" value="RNA-BINDING PROTEIN 28"/>
    <property type="match status" value="1"/>
</dbReference>
<evidence type="ECO:0000256" key="6">
    <source>
        <dbReference type="SAM" id="MobiDB-lite"/>
    </source>
</evidence>
<keyword evidence="2" id="KW-0677">Repeat</keyword>
<evidence type="ECO:0000256" key="2">
    <source>
        <dbReference type="ARBA" id="ARBA00022737"/>
    </source>
</evidence>
<dbReference type="EMBL" id="KZ358074">
    <property type="protein sequence ID" value="PIO59348.1"/>
    <property type="molecule type" value="Genomic_DNA"/>
</dbReference>
<dbReference type="AlphaFoldDB" id="A0A2G9TN69"/>
<feature type="compositionally biased region" description="Basic and acidic residues" evidence="6">
    <location>
        <begin position="236"/>
        <end position="249"/>
    </location>
</feature>
<dbReference type="SUPFAM" id="SSF54928">
    <property type="entry name" value="RNA-binding domain, RBD"/>
    <property type="match status" value="1"/>
</dbReference>
<evidence type="ECO:0000256" key="5">
    <source>
        <dbReference type="PROSITE-ProRule" id="PRU00176"/>
    </source>
</evidence>
<dbReference type="SMART" id="SM00360">
    <property type="entry name" value="RRM"/>
    <property type="match status" value="1"/>
</dbReference>
<dbReference type="PANTHER" id="PTHR48039">
    <property type="entry name" value="RNA-BINDING MOTIF PROTEIN 14B"/>
    <property type="match status" value="1"/>
</dbReference>
<name>A0A2G9TN69_TELCI</name>